<dbReference type="EMBL" id="AB646135">
    <property type="protein sequence ID" value="BAM64841.1"/>
    <property type="molecule type" value="Genomic_DNA"/>
</dbReference>
<sequence length="81" mass="9626">MKRAIHIKVAKIQKKDKKFLEPYPTIKFRDIQAEIHEHPKFESSICVTGLHISQVEYVWTPLALDFHRWTAESCDLRVFEC</sequence>
<name>K4PYU9_BETVU</name>
<accession>K4PYU9</accession>
<reference evidence="1" key="1">
    <citation type="journal article" date="2012" name="Genetics">
        <title>Unusual and typical features of a novel restorer-of-fertility gene of sugar beet (Beta vulgaris L.).</title>
        <authorList>
            <person name="Matsuhira H."/>
            <person name="Kagami H."/>
            <person name="Kurata M."/>
            <person name="Kitazaki K."/>
            <person name="Matsunaga M."/>
            <person name="Hamaguchi Y."/>
            <person name="Hagihara E."/>
            <person name="Ueda M."/>
            <person name="Harada M."/>
            <person name="Muramatsu A."/>
            <person name="Yui-Kurino R."/>
            <person name="Taguchi K."/>
            <person name="Tamagake H."/>
            <person name="Mikami T."/>
            <person name="Kubo T."/>
        </authorList>
    </citation>
    <scope>NUCLEOTIDE SEQUENCE</scope>
</reference>
<dbReference type="AlphaFoldDB" id="K4PYU9"/>
<proteinExistence type="predicted"/>
<evidence type="ECO:0000313" key="1">
    <source>
        <dbReference type="EMBL" id="BAM64841.1"/>
    </source>
</evidence>
<organism evidence="1">
    <name type="scientific">Beta vulgaris</name>
    <name type="common">Sugar beet</name>
    <dbReference type="NCBI Taxonomy" id="161934"/>
    <lineage>
        <taxon>Eukaryota</taxon>
        <taxon>Viridiplantae</taxon>
        <taxon>Streptophyta</taxon>
        <taxon>Embryophyta</taxon>
        <taxon>Tracheophyta</taxon>
        <taxon>Spermatophyta</taxon>
        <taxon>Magnoliopsida</taxon>
        <taxon>eudicotyledons</taxon>
        <taxon>Gunneridae</taxon>
        <taxon>Pentapetalae</taxon>
        <taxon>Caryophyllales</taxon>
        <taxon>Chenopodiaceae</taxon>
        <taxon>Betoideae</taxon>
        <taxon>Beta</taxon>
    </lineage>
</organism>
<protein>
    <submittedName>
        <fullName evidence="1">Uncharacterized protein</fullName>
    </submittedName>
</protein>